<evidence type="ECO:0000313" key="8">
    <source>
        <dbReference type="Proteomes" id="UP001596306"/>
    </source>
</evidence>
<dbReference type="InterPro" id="IPR023635">
    <property type="entry name" value="Peptide_deformylase"/>
</dbReference>
<dbReference type="HAMAP" id="MF_00163">
    <property type="entry name" value="Pep_deformylase"/>
    <property type="match status" value="1"/>
</dbReference>
<dbReference type="PRINTS" id="PR01576">
    <property type="entry name" value="PDEFORMYLASE"/>
</dbReference>
<dbReference type="Proteomes" id="UP001596306">
    <property type="component" value="Unassembled WGS sequence"/>
</dbReference>
<evidence type="ECO:0000256" key="2">
    <source>
        <dbReference type="ARBA" id="ARBA00022723"/>
    </source>
</evidence>
<dbReference type="EC" id="3.5.1.88" evidence="6"/>
<comment type="cofactor">
    <cofactor evidence="6">
        <name>Fe(2+)</name>
        <dbReference type="ChEBI" id="CHEBI:29033"/>
    </cofactor>
    <text evidence="6">Binds 1 Fe(2+) ion.</text>
</comment>
<dbReference type="InterPro" id="IPR036821">
    <property type="entry name" value="Peptide_deformylase_sf"/>
</dbReference>
<reference evidence="8" key="1">
    <citation type="journal article" date="2019" name="Int. J. Syst. Evol. Microbiol.">
        <title>The Global Catalogue of Microorganisms (GCM) 10K type strain sequencing project: providing services to taxonomists for standard genome sequencing and annotation.</title>
        <authorList>
            <consortium name="The Broad Institute Genomics Platform"/>
            <consortium name="The Broad Institute Genome Sequencing Center for Infectious Disease"/>
            <person name="Wu L."/>
            <person name="Ma J."/>
        </authorList>
    </citation>
    <scope>NUCLEOTIDE SEQUENCE [LARGE SCALE GENOMIC DNA]</scope>
    <source>
        <strain evidence="8">CCUG 43304</strain>
    </source>
</reference>
<dbReference type="GO" id="GO:0042586">
    <property type="term" value="F:peptide deformylase activity"/>
    <property type="evidence" value="ECO:0007669"/>
    <property type="project" value="UniProtKB-EC"/>
</dbReference>
<protein>
    <recommendedName>
        <fullName evidence="6">Peptide deformylase</fullName>
        <shortName evidence="6">PDF</shortName>
        <ecNumber evidence="6">3.5.1.88</ecNumber>
    </recommendedName>
    <alternativeName>
        <fullName evidence="6">Polypeptide deformylase</fullName>
    </alternativeName>
</protein>
<proteinExistence type="inferred from homology"/>
<evidence type="ECO:0000256" key="5">
    <source>
        <dbReference type="ARBA" id="ARBA00023004"/>
    </source>
</evidence>
<dbReference type="CDD" id="cd00487">
    <property type="entry name" value="Pep_deformylase"/>
    <property type="match status" value="1"/>
</dbReference>
<accession>A0ABW1VCI1</accession>
<keyword evidence="3 6" id="KW-0378">Hydrolase</keyword>
<feature type="binding site" evidence="6">
    <location>
        <position position="99"/>
    </location>
    <ligand>
        <name>Fe cation</name>
        <dbReference type="ChEBI" id="CHEBI:24875"/>
    </ligand>
</feature>
<comment type="similarity">
    <text evidence="1 6">Belongs to the polypeptide deformylase family.</text>
</comment>
<dbReference type="NCBIfam" id="TIGR00079">
    <property type="entry name" value="pept_deformyl"/>
    <property type="match status" value="1"/>
</dbReference>
<sequence length="188" mass="20887">MAVLPIRISGDPVLHSPAAPVTDFDDSLRSLVNDMFETMDAAPGVGLAAPQVGVPLRLFTYGWVDDEGTRWRGVAVNPELWITPSTVRPADEDDECEGCLSFPGERFPLRRAEKAMLRAVDLDGAAFEIIAGGWLARIFQHEFDHLDGILYVDRIENDYQRLAARIIRKRGWGIPGNSWLPGVDDLED</sequence>
<dbReference type="Gene3D" id="3.90.45.10">
    <property type="entry name" value="Peptide deformylase"/>
    <property type="match status" value="1"/>
</dbReference>
<dbReference type="EMBL" id="JBHSTP010000001">
    <property type="protein sequence ID" value="MFC6355761.1"/>
    <property type="molecule type" value="Genomic_DNA"/>
</dbReference>
<evidence type="ECO:0000256" key="4">
    <source>
        <dbReference type="ARBA" id="ARBA00022917"/>
    </source>
</evidence>
<dbReference type="PANTHER" id="PTHR10458">
    <property type="entry name" value="PEPTIDE DEFORMYLASE"/>
    <property type="match status" value="1"/>
</dbReference>
<organism evidence="7 8">
    <name type="scientific">Luethyella okanaganae</name>
    <dbReference type="NCBI Taxonomy" id="69372"/>
    <lineage>
        <taxon>Bacteria</taxon>
        <taxon>Bacillati</taxon>
        <taxon>Actinomycetota</taxon>
        <taxon>Actinomycetes</taxon>
        <taxon>Micrococcales</taxon>
        <taxon>Microbacteriaceae</taxon>
        <taxon>Luethyella</taxon>
    </lineage>
</organism>
<feature type="active site" evidence="6">
    <location>
        <position position="142"/>
    </location>
</feature>
<evidence type="ECO:0000256" key="1">
    <source>
        <dbReference type="ARBA" id="ARBA00010759"/>
    </source>
</evidence>
<comment type="caution">
    <text evidence="7">The sequence shown here is derived from an EMBL/GenBank/DDBJ whole genome shotgun (WGS) entry which is preliminary data.</text>
</comment>
<keyword evidence="4 6" id="KW-0648">Protein biosynthesis</keyword>
<dbReference type="NCBIfam" id="NF001159">
    <property type="entry name" value="PRK00150.1-3"/>
    <property type="match status" value="1"/>
</dbReference>
<evidence type="ECO:0000256" key="6">
    <source>
        <dbReference type="HAMAP-Rule" id="MF_00163"/>
    </source>
</evidence>
<dbReference type="PANTHER" id="PTHR10458:SF2">
    <property type="entry name" value="PEPTIDE DEFORMYLASE, MITOCHONDRIAL"/>
    <property type="match status" value="1"/>
</dbReference>
<keyword evidence="2 6" id="KW-0479">Metal-binding</keyword>
<feature type="binding site" evidence="6">
    <location>
        <position position="145"/>
    </location>
    <ligand>
        <name>Fe cation</name>
        <dbReference type="ChEBI" id="CHEBI:24875"/>
    </ligand>
</feature>
<name>A0ABW1VCI1_9MICO</name>
<dbReference type="SUPFAM" id="SSF56420">
    <property type="entry name" value="Peptide deformylase"/>
    <property type="match status" value="1"/>
</dbReference>
<dbReference type="PIRSF" id="PIRSF004749">
    <property type="entry name" value="Pep_def"/>
    <property type="match status" value="1"/>
</dbReference>
<keyword evidence="5 6" id="KW-0408">Iron</keyword>
<evidence type="ECO:0000313" key="7">
    <source>
        <dbReference type="EMBL" id="MFC6355761.1"/>
    </source>
</evidence>
<comment type="catalytic activity">
    <reaction evidence="6">
        <text>N-terminal N-formyl-L-methionyl-[peptide] + H2O = N-terminal L-methionyl-[peptide] + formate</text>
        <dbReference type="Rhea" id="RHEA:24420"/>
        <dbReference type="Rhea" id="RHEA-COMP:10639"/>
        <dbReference type="Rhea" id="RHEA-COMP:10640"/>
        <dbReference type="ChEBI" id="CHEBI:15377"/>
        <dbReference type="ChEBI" id="CHEBI:15740"/>
        <dbReference type="ChEBI" id="CHEBI:49298"/>
        <dbReference type="ChEBI" id="CHEBI:64731"/>
        <dbReference type="EC" id="3.5.1.88"/>
    </reaction>
</comment>
<dbReference type="RefSeq" id="WP_386729014.1">
    <property type="nucleotide sequence ID" value="NZ_JBHSTP010000001.1"/>
</dbReference>
<evidence type="ECO:0000256" key="3">
    <source>
        <dbReference type="ARBA" id="ARBA00022801"/>
    </source>
</evidence>
<feature type="binding site" evidence="6">
    <location>
        <position position="141"/>
    </location>
    <ligand>
        <name>Fe cation</name>
        <dbReference type="ChEBI" id="CHEBI:24875"/>
    </ligand>
</feature>
<dbReference type="Pfam" id="PF01327">
    <property type="entry name" value="Pep_deformylase"/>
    <property type="match status" value="1"/>
</dbReference>
<comment type="function">
    <text evidence="6">Removes the formyl group from the N-terminal Met of newly synthesized proteins. Requires at least a dipeptide for an efficient rate of reaction. N-terminal L-methionine is a prerequisite for activity but the enzyme has broad specificity at other positions.</text>
</comment>
<keyword evidence="8" id="KW-1185">Reference proteome</keyword>
<gene>
    <name evidence="6 7" type="primary">def</name>
    <name evidence="7" type="ORF">ACFQB0_06545</name>
</gene>